<dbReference type="SUPFAM" id="SSF102405">
    <property type="entry name" value="MCP/YpsA-like"/>
    <property type="match status" value="1"/>
</dbReference>
<dbReference type="Gene3D" id="3.40.50.450">
    <property type="match status" value="1"/>
</dbReference>
<comment type="catalytic activity">
    <reaction evidence="1">
        <text>AMP + H2O = D-ribose 5-phosphate + adenine</text>
        <dbReference type="Rhea" id="RHEA:20129"/>
        <dbReference type="ChEBI" id="CHEBI:15377"/>
        <dbReference type="ChEBI" id="CHEBI:16708"/>
        <dbReference type="ChEBI" id="CHEBI:78346"/>
        <dbReference type="ChEBI" id="CHEBI:456215"/>
        <dbReference type="EC" id="3.2.2.4"/>
    </reaction>
</comment>
<sequence>MPKKSAEFSIDGKDSWRIFRIMSEFVEGFEALGGIGKAVSIFGSARTDPDHADFKAAEKVAHLLAKDGYAVITGGGPGIMEAGNKGAFDAGGTSVGCNITLPQEQEGNAYQTISLDFHYFYARKVMFLKYTSAIVCFPGGFGTLDEFFETVTLIQTLKCEPFPVILYGSDYWGGLVEWMRKTLLPRYVDPEDIDIFRVVDSPKQCVKLIEQGIKKAWWKPLDDVRAAQATAAMKKTGPLAGANADSGEGTRYGRRAKQTTAEHARPSRKPVQ</sequence>
<dbReference type="Pfam" id="PF03641">
    <property type="entry name" value="Lysine_decarbox"/>
    <property type="match status" value="1"/>
</dbReference>
<dbReference type="Proteomes" id="UP000593765">
    <property type="component" value="Chromosome"/>
</dbReference>
<dbReference type="EMBL" id="CP063458">
    <property type="protein sequence ID" value="QOV87431.1"/>
    <property type="molecule type" value="Genomic_DNA"/>
</dbReference>
<keyword evidence="2" id="KW-0378">Hydrolase</keyword>
<keyword evidence="5" id="KW-1185">Reference proteome</keyword>
<evidence type="ECO:0000256" key="1">
    <source>
        <dbReference type="ARBA" id="ARBA00000274"/>
    </source>
</evidence>
<organism evidence="4 5">
    <name type="scientific">Humisphaera borealis</name>
    <dbReference type="NCBI Taxonomy" id="2807512"/>
    <lineage>
        <taxon>Bacteria</taxon>
        <taxon>Pseudomonadati</taxon>
        <taxon>Planctomycetota</taxon>
        <taxon>Phycisphaerae</taxon>
        <taxon>Tepidisphaerales</taxon>
        <taxon>Tepidisphaeraceae</taxon>
        <taxon>Humisphaera</taxon>
    </lineage>
</organism>
<keyword evidence="2" id="KW-0203">Cytokinin biosynthesis</keyword>
<dbReference type="PANTHER" id="PTHR43393:SF2">
    <property type="entry name" value="CYTOKININ RIBOSIDE 5'-MONOPHOSPHATE PHOSPHORIBOHYDROLASE"/>
    <property type="match status" value="1"/>
</dbReference>
<dbReference type="InterPro" id="IPR031100">
    <property type="entry name" value="LOG_fam"/>
</dbReference>
<comment type="similarity">
    <text evidence="2">Belongs to the LOG family.</text>
</comment>
<dbReference type="AlphaFoldDB" id="A0A7M2WRJ3"/>
<name>A0A7M2WRJ3_9BACT</name>
<reference evidence="4 5" key="1">
    <citation type="submission" date="2020-10" db="EMBL/GenBank/DDBJ databases">
        <title>Wide distribution of Phycisphaera-like planctomycetes from WD2101 soil group in peatlands and genome analysis of the first cultivated representative.</title>
        <authorList>
            <person name="Dedysh S.N."/>
            <person name="Beletsky A.V."/>
            <person name="Ivanova A."/>
            <person name="Kulichevskaya I.S."/>
            <person name="Suzina N.E."/>
            <person name="Philippov D.A."/>
            <person name="Rakitin A.L."/>
            <person name="Mardanov A.V."/>
            <person name="Ravin N.V."/>
        </authorList>
    </citation>
    <scope>NUCLEOTIDE SEQUENCE [LARGE SCALE GENOMIC DNA]</scope>
    <source>
        <strain evidence="4 5">M1803</strain>
    </source>
</reference>
<evidence type="ECO:0000313" key="4">
    <source>
        <dbReference type="EMBL" id="QOV87431.1"/>
    </source>
</evidence>
<gene>
    <name evidence="4" type="ORF">IPV69_14140</name>
</gene>
<dbReference type="GO" id="GO:0009691">
    <property type="term" value="P:cytokinin biosynthetic process"/>
    <property type="evidence" value="ECO:0007669"/>
    <property type="project" value="UniProtKB-UniRule"/>
</dbReference>
<dbReference type="InterPro" id="IPR052341">
    <property type="entry name" value="LOG_family_nucleotidases"/>
</dbReference>
<dbReference type="InterPro" id="IPR005269">
    <property type="entry name" value="LOG"/>
</dbReference>
<accession>A0A7M2WRJ3</accession>
<evidence type="ECO:0000256" key="3">
    <source>
        <dbReference type="SAM" id="MobiDB-lite"/>
    </source>
</evidence>
<dbReference type="EC" id="3.2.2.n1" evidence="2"/>
<protein>
    <recommendedName>
        <fullName evidence="2">Cytokinin riboside 5'-monophosphate phosphoribohydrolase</fullName>
        <ecNumber evidence="2">3.2.2.n1</ecNumber>
    </recommendedName>
</protein>
<dbReference type="NCBIfam" id="TIGR00730">
    <property type="entry name" value="Rossman fold protein, TIGR00730 family"/>
    <property type="match status" value="1"/>
</dbReference>
<evidence type="ECO:0000256" key="2">
    <source>
        <dbReference type="RuleBase" id="RU363015"/>
    </source>
</evidence>
<evidence type="ECO:0000313" key="5">
    <source>
        <dbReference type="Proteomes" id="UP000593765"/>
    </source>
</evidence>
<dbReference type="KEGG" id="hbs:IPV69_14140"/>
<proteinExistence type="inferred from homology"/>
<dbReference type="RefSeq" id="WP_206290331.1">
    <property type="nucleotide sequence ID" value="NZ_CP063458.1"/>
</dbReference>
<dbReference type="GO" id="GO:0005829">
    <property type="term" value="C:cytosol"/>
    <property type="evidence" value="ECO:0007669"/>
    <property type="project" value="TreeGrafter"/>
</dbReference>
<feature type="region of interest" description="Disordered" evidence="3">
    <location>
        <begin position="235"/>
        <end position="272"/>
    </location>
</feature>
<dbReference type="GO" id="GO:0008714">
    <property type="term" value="F:AMP nucleosidase activity"/>
    <property type="evidence" value="ECO:0007669"/>
    <property type="project" value="UniProtKB-EC"/>
</dbReference>
<dbReference type="PANTHER" id="PTHR43393">
    <property type="entry name" value="CYTOKININ RIBOSIDE 5'-MONOPHOSPHATE PHOSPHORIBOHYDROLASE"/>
    <property type="match status" value="1"/>
</dbReference>